<gene>
    <name evidence="7" type="ORF">EH244_29405</name>
</gene>
<comment type="cofactor">
    <cofactor evidence="1 5">
        <name>FAD</name>
        <dbReference type="ChEBI" id="CHEBI:57692"/>
    </cofactor>
</comment>
<dbReference type="Gene3D" id="3.30.560.10">
    <property type="entry name" value="Glucose Oxidase, domain 3"/>
    <property type="match status" value="1"/>
</dbReference>
<dbReference type="GO" id="GO:0050660">
    <property type="term" value="F:flavin adenine dinucleotide binding"/>
    <property type="evidence" value="ECO:0007669"/>
    <property type="project" value="InterPro"/>
</dbReference>
<dbReference type="PANTHER" id="PTHR11552:SF147">
    <property type="entry name" value="CHOLINE DEHYDROGENASE, MITOCHONDRIAL"/>
    <property type="match status" value="1"/>
</dbReference>
<dbReference type="InterPro" id="IPR036188">
    <property type="entry name" value="FAD/NAD-bd_sf"/>
</dbReference>
<protein>
    <submittedName>
        <fullName evidence="7">GMC family oxidoreductase</fullName>
    </submittedName>
</protein>
<feature type="domain" description="Glucose-methanol-choline oxidoreductase N-terminal" evidence="6">
    <location>
        <begin position="254"/>
        <end position="268"/>
    </location>
</feature>
<dbReference type="PROSITE" id="PS00624">
    <property type="entry name" value="GMC_OXRED_2"/>
    <property type="match status" value="1"/>
</dbReference>
<feature type="binding site" evidence="5">
    <location>
        <position position="218"/>
    </location>
    <ligand>
        <name>FAD</name>
        <dbReference type="ChEBI" id="CHEBI:57692"/>
    </ligand>
</feature>
<evidence type="ECO:0000313" key="7">
    <source>
        <dbReference type="EMBL" id="RRH81183.1"/>
    </source>
</evidence>
<proteinExistence type="inferred from homology"/>
<evidence type="ECO:0000256" key="4">
    <source>
        <dbReference type="ARBA" id="ARBA00022827"/>
    </source>
</evidence>
<dbReference type="Pfam" id="PF05199">
    <property type="entry name" value="GMC_oxred_C"/>
    <property type="match status" value="1"/>
</dbReference>
<evidence type="ECO:0000256" key="2">
    <source>
        <dbReference type="ARBA" id="ARBA00010790"/>
    </source>
</evidence>
<keyword evidence="3" id="KW-0285">Flavoprotein</keyword>
<name>A0A3P3E3Z5_9BURK</name>
<dbReference type="EMBL" id="RQXU01000032">
    <property type="protein sequence ID" value="RRH81183.1"/>
    <property type="molecule type" value="Genomic_DNA"/>
</dbReference>
<dbReference type="InterPro" id="IPR007867">
    <property type="entry name" value="GMC_OxRtase_C"/>
</dbReference>
<dbReference type="InterPro" id="IPR012132">
    <property type="entry name" value="GMC_OxRdtase"/>
</dbReference>
<evidence type="ECO:0000313" key="8">
    <source>
        <dbReference type="Proteomes" id="UP000271590"/>
    </source>
</evidence>
<dbReference type="SUPFAM" id="SSF54373">
    <property type="entry name" value="FAD-linked reductases, C-terminal domain"/>
    <property type="match status" value="1"/>
</dbReference>
<evidence type="ECO:0000256" key="5">
    <source>
        <dbReference type="PIRSR" id="PIRSR000137-2"/>
    </source>
</evidence>
<dbReference type="Pfam" id="PF00732">
    <property type="entry name" value="GMC_oxred_N"/>
    <property type="match status" value="1"/>
</dbReference>
<organism evidence="7 8">
    <name type="scientific">Variovorax beijingensis</name>
    <dbReference type="NCBI Taxonomy" id="2496117"/>
    <lineage>
        <taxon>Bacteria</taxon>
        <taxon>Pseudomonadati</taxon>
        <taxon>Pseudomonadota</taxon>
        <taxon>Betaproteobacteria</taxon>
        <taxon>Burkholderiales</taxon>
        <taxon>Comamonadaceae</taxon>
        <taxon>Variovorax</taxon>
    </lineage>
</organism>
<accession>A0A3P3E3Z5</accession>
<dbReference type="PANTHER" id="PTHR11552">
    <property type="entry name" value="GLUCOSE-METHANOL-CHOLINE GMC OXIDOREDUCTASE"/>
    <property type="match status" value="1"/>
</dbReference>
<evidence type="ECO:0000259" key="6">
    <source>
        <dbReference type="PROSITE" id="PS00624"/>
    </source>
</evidence>
<dbReference type="PIRSF" id="PIRSF000137">
    <property type="entry name" value="Alcohol_oxidase"/>
    <property type="match status" value="1"/>
</dbReference>
<dbReference type="Gene3D" id="3.50.50.60">
    <property type="entry name" value="FAD/NAD(P)-binding domain"/>
    <property type="match status" value="1"/>
</dbReference>
<dbReference type="InterPro" id="IPR000172">
    <property type="entry name" value="GMC_OxRdtase_N"/>
</dbReference>
<dbReference type="RefSeq" id="WP_124961822.1">
    <property type="nucleotide sequence ID" value="NZ_RQXU01000032.1"/>
</dbReference>
<dbReference type="AlphaFoldDB" id="A0A3P3E3Z5"/>
<comment type="similarity">
    <text evidence="2">Belongs to the GMC oxidoreductase family.</text>
</comment>
<dbReference type="GO" id="GO:0016614">
    <property type="term" value="F:oxidoreductase activity, acting on CH-OH group of donors"/>
    <property type="evidence" value="ECO:0007669"/>
    <property type="project" value="InterPro"/>
</dbReference>
<dbReference type="Proteomes" id="UP000271590">
    <property type="component" value="Unassembled WGS sequence"/>
</dbReference>
<comment type="caution">
    <text evidence="7">The sequence shown here is derived from an EMBL/GenBank/DDBJ whole genome shotgun (WGS) entry which is preliminary data.</text>
</comment>
<evidence type="ECO:0000256" key="3">
    <source>
        <dbReference type="ARBA" id="ARBA00022630"/>
    </source>
</evidence>
<sequence>METQVVDYIVVGAGSAGCVIAHRLVKAGHSVLLLEAGPTDASKFVKMPATFVRVIGTERSWVYETVPQPHANGRKMYVPQGRMNGGGSSLNAMIYIRGAAADYDAWADAGCDDWAWKDVLPAFKRAESNMRFSGEMHGTDGPLRVSDTKYRHPLSLAFLKAAQEAGLPYNDDFNSGTQEGVGFYQTTTIDGTRGSTAATYLAAVLGDPKLTVVNGAHVLRVTIESGNATGVEYRRNDGGTVKALANREVVLSAGALASPKLLQVSGIGPGELLRELGIPVHCDLPGVGENFQDHLEIIAHGRCKEPISLLGQDKGLAALKHGVQWELFKTGLLTSNVVESGGFVDTAGTGRPDVQFHVLPVLVGDVDRPMPEVHGISIDPCFLRPKSRGRVRAVSANAMDPVHFDGGFLSEQEDVDTLVRGLKLARRIMRMPSLRKVVAEEIYPGPQEHMPDSELEQFVRQYAKTVYHPVGTCRIGNDPMAVVDSKLRVRGVGRLRVCDASVMPTICSGNTNAPTIMIAERGAEFMLGC</sequence>
<keyword evidence="4 5" id="KW-0274">FAD</keyword>
<reference evidence="7 8" key="1">
    <citation type="submission" date="2018-11" db="EMBL/GenBank/DDBJ databases">
        <title>The genome of Variovorax sp T529.</title>
        <authorList>
            <person name="Gao J."/>
        </authorList>
    </citation>
    <scope>NUCLEOTIDE SEQUENCE [LARGE SCALE GENOMIC DNA]</scope>
    <source>
        <strain evidence="7 8">T529</strain>
    </source>
</reference>
<dbReference type="SUPFAM" id="SSF51905">
    <property type="entry name" value="FAD/NAD(P)-binding domain"/>
    <property type="match status" value="1"/>
</dbReference>
<evidence type="ECO:0000256" key="1">
    <source>
        <dbReference type="ARBA" id="ARBA00001974"/>
    </source>
</evidence>